<feature type="transmembrane region" description="Helical" evidence="1">
    <location>
        <begin position="196"/>
        <end position="217"/>
    </location>
</feature>
<dbReference type="InterPro" id="IPR039447">
    <property type="entry name" value="UreH-like_TM_dom"/>
</dbReference>
<keyword evidence="4" id="KW-1185">Reference proteome</keyword>
<feature type="transmembrane region" description="Helical" evidence="1">
    <location>
        <begin position="161"/>
        <end position="184"/>
    </location>
</feature>
<evidence type="ECO:0000313" key="4">
    <source>
        <dbReference type="Proteomes" id="UP000185639"/>
    </source>
</evidence>
<feature type="transmembrane region" description="Helical" evidence="1">
    <location>
        <begin position="133"/>
        <end position="155"/>
    </location>
</feature>
<dbReference type="RefSeq" id="WP_076517078.1">
    <property type="nucleotide sequence ID" value="NZ_FTOH01000009.1"/>
</dbReference>
<gene>
    <name evidence="3" type="ORF">SAMN05421686_10956</name>
</gene>
<dbReference type="OrthoDB" id="9798690at2"/>
<keyword evidence="1" id="KW-1133">Transmembrane helix</keyword>
<organism evidence="3 4">
    <name type="scientific">Thalassolituus maritimus</name>
    <dbReference type="NCBI Taxonomy" id="484498"/>
    <lineage>
        <taxon>Bacteria</taxon>
        <taxon>Pseudomonadati</taxon>
        <taxon>Pseudomonadota</taxon>
        <taxon>Gammaproteobacteria</taxon>
        <taxon>Oceanospirillales</taxon>
        <taxon>Oceanospirillaceae</taxon>
        <taxon>Thalassolituus</taxon>
    </lineage>
</organism>
<protein>
    <recommendedName>
        <fullName evidence="2">Urease accessory protein UreH-like transmembrane domain-containing protein</fullName>
    </recommendedName>
</protein>
<dbReference type="Pfam" id="PF13386">
    <property type="entry name" value="DsbD_2"/>
    <property type="match status" value="1"/>
</dbReference>
<dbReference type="Proteomes" id="UP000185639">
    <property type="component" value="Unassembled WGS sequence"/>
</dbReference>
<evidence type="ECO:0000256" key="1">
    <source>
        <dbReference type="SAM" id="Phobius"/>
    </source>
</evidence>
<dbReference type="PANTHER" id="PTHR42208">
    <property type="entry name" value="HEAVY METAL TRANSPORTER-RELATED"/>
    <property type="match status" value="1"/>
</dbReference>
<keyword evidence="1" id="KW-0472">Membrane</keyword>
<dbReference type="STRING" id="484498.SAMN05421686_10956"/>
<feature type="transmembrane region" description="Helical" evidence="1">
    <location>
        <begin position="45"/>
        <end position="69"/>
    </location>
</feature>
<feature type="domain" description="Urease accessory protein UreH-like transmembrane" evidence="2">
    <location>
        <begin position="9"/>
        <end position="211"/>
    </location>
</feature>
<proteinExistence type="predicted"/>
<dbReference type="PANTHER" id="PTHR42208:SF1">
    <property type="entry name" value="HEAVY METAL TRANSPORTER"/>
    <property type="match status" value="1"/>
</dbReference>
<accession>A0A1N7PAM3</accession>
<dbReference type="EMBL" id="FTOH01000009">
    <property type="protein sequence ID" value="SIT07598.1"/>
    <property type="molecule type" value="Genomic_DNA"/>
</dbReference>
<reference evidence="4" key="1">
    <citation type="submission" date="2017-01" db="EMBL/GenBank/DDBJ databases">
        <authorList>
            <person name="Varghese N."/>
            <person name="Submissions S."/>
        </authorList>
    </citation>
    <scope>NUCLEOTIDE SEQUENCE [LARGE SCALE GENOMIC DNA]</scope>
    <source>
        <strain evidence="4">DSM 24913</strain>
    </source>
</reference>
<evidence type="ECO:0000259" key="2">
    <source>
        <dbReference type="Pfam" id="PF13386"/>
    </source>
</evidence>
<feature type="transmembrane region" description="Helical" evidence="1">
    <location>
        <begin position="75"/>
        <end position="96"/>
    </location>
</feature>
<keyword evidence="1" id="KW-0812">Transmembrane</keyword>
<feature type="transmembrane region" description="Helical" evidence="1">
    <location>
        <begin position="6"/>
        <end position="33"/>
    </location>
</feature>
<dbReference type="AlphaFoldDB" id="A0A1N7PAM3"/>
<name>A0A1N7PAM3_9GAMM</name>
<sequence length="225" mass="24357">MTEPLSLLTALLLGLFGASHCLVMCGGVAAAAGQLDTQHRVRASLLFNLGRITSYTLAGLIVGSLGLWLSSLHEALMITLRSIAGVMLILMGLYVARWALWLTRIEQIGQLFWRRIQPHAQKRLGRSDPASQWLLGMLWGWLPCGLIYSTLSWVAANGQPAMGALTMFVFGLGTFPAILSAGLASASVMNIIRHQWARNIAGLLLIGYGCWTLASVWHPAMFAAA</sequence>
<evidence type="ECO:0000313" key="3">
    <source>
        <dbReference type="EMBL" id="SIT07598.1"/>
    </source>
</evidence>